<accession>Q1YPX1</accession>
<dbReference type="AlphaFoldDB" id="Q1YPX1"/>
<dbReference type="Proteomes" id="UP000005555">
    <property type="component" value="Unassembled WGS sequence"/>
</dbReference>
<sequence length="232" mass="25417">MNSISTATVSSISSIGSLSNTEVKIRRAAQGNQPGIFTDIYRDDTNIAIWQRELPETLKDSVDAFLKSNPTFQVSMTVTPGSALASVSESMGISSESELCENIAELVDMFCCLFSLRRAGLRLTVLDRAMCPRFHVDKVPSRLVTTYQGIATEWLSHQVVNRKKLGAGNQGKPDLESGLFKNTQDIQRLTCGDVALLKGELWEGNENAGLVHRSPLISAGEHRLLLTLDFSD</sequence>
<evidence type="ECO:0008006" key="3">
    <source>
        <dbReference type="Google" id="ProtNLM"/>
    </source>
</evidence>
<evidence type="ECO:0000313" key="2">
    <source>
        <dbReference type="Proteomes" id="UP000005555"/>
    </source>
</evidence>
<comment type="caution">
    <text evidence="1">The sequence shown here is derived from an EMBL/GenBank/DDBJ whole genome shotgun (WGS) entry which is preliminary data.</text>
</comment>
<dbReference type="STRING" id="314287.GB2207_05739"/>
<dbReference type="EMBL" id="AAPI01000008">
    <property type="protein sequence ID" value="EAS46238.1"/>
    <property type="molecule type" value="Genomic_DNA"/>
</dbReference>
<evidence type="ECO:0000313" key="1">
    <source>
        <dbReference type="EMBL" id="EAS46238.1"/>
    </source>
</evidence>
<protein>
    <recommendedName>
        <fullName evidence="3">Succinylglutamate desuccinylase</fullName>
    </recommendedName>
</protein>
<dbReference type="HOGENOM" id="CLU_093134_1_0_6"/>
<dbReference type="OrthoDB" id="5342505at2"/>
<dbReference type="InterPro" id="IPR014955">
    <property type="entry name" value="DUF1826"/>
</dbReference>
<organism evidence="1 2">
    <name type="scientific">gamma proteobacterium HTCC2207</name>
    <dbReference type="NCBI Taxonomy" id="314287"/>
    <lineage>
        <taxon>Bacteria</taxon>
        <taxon>Pseudomonadati</taxon>
        <taxon>Pseudomonadota</taxon>
        <taxon>Gammaproteobacteria</taxon>
        <taxon>Cellvibrionales</taxon>
        <taxon>Porticoccaceae</taxon>
        <taxon>SAR92 clade</taxon>
    </lineage>
</organism>
<reference evidence="1 2" key="1">
    <citation type="submission" date="2006-03" db="EMBL/GenBank/DDBJ databases">
        <authorList>
            <person name="Giovannoni S.J."/>
            <person name="Cho J.-C."/>
            <person name="Ferriera S."/>
            <person name="Johnson J."/>
            <person name="Kravitz S."/>
            <person name="Halpern A."/>
            <person name="Remington K."/>
            <person name="Beeson K."/>
            <person name="Tran B."/>
            <person name="Rogers Y.-H."/>
            <person name="Friedman R."/>
            <person name="Venter J.C."/>
        </authorList>
    </citation>
    <scope>NUCLEOTIDE SEQUENCE [LARGE SCALE GENOMIC DNA]</scope>
    <source>
        <strain evidence="1 2">HTCC2207</strain>
    </source>
</reference>
<gene>
    <name evidence="1" type="ORF">GB2207_05739</name>
</gene>
<dbReference type="Pfam" id="PF08856">
    <property type="entry name" value="DUF1826"/>
    <property type="match status" value="1"/>
</dbReference>
<keyword evidence="2" id="KW-1185">Reference proteome</keyword>
<dbReference type="eggNOG" id="ENOG502ZV50">
    <property type="taxonomic scope" value="Bacteria"/>
</dbReference>
<name>Q1YPX1_9GAMM</name>
<proteinExistence type="predicted"/>